<proteinExistence type="inferred from homology"/>
<keyword evidence="12" id="KW-1185">Reference proteome</keyword>
<dbReference type="InterPro" id="IPR042111">
    <property type="entry name" value="Adenylosuccinate_synth_dom3"/>
</dbReference>
<feature type="binding site" evidence="8">
    <location>
        <position position="305"/>
    </location>
    <ligand>
        <name>GTP</name>
        <dbReference type="ChEBI" id="CHEBI:37565"/>
    </ligand>
</feature>
<evidence type="ECO:0000256" key="10">
    <source>
        <dbReference type="RuleBase" id="RU000520"/>
    </source>
</evidence>
<evidence type="ECO:0000256" key="7">
    <source>
        <dbReference type="ARBA" id="ARBA00023134"/>
    </source>
</evidence>
<feature type="binding site" evidence="8">
    <location>
        <begin position="12"/>
        <end position="18"/>
    </location>
    <ligand>
        <name>GTP</name>
        <dbReference type="ChEBI" id="CHEBI:37565"/>
    </ligand>
</feature>
<feature type="binding site" description="in other chain" evidence="8">
    <location>
        <position position="224"/>
    </location>
    <ligand>
        <name>IMP</name>
        <dbReference type="ChEBI" id="CHEBI:58053"/>
        <note>ligand shared between dimeric partners</note>
    </ligand>
</feature>
<accession>A0ABT6PWF9</accession>
<comment type="subunit">
    <text evidence="1 8">Homodimer.</text>
</comment>
<dbReference type="NCBIfam" id="TIGR00184">
    <property type="entry name" value="purA"/>
    <property type="match status" value="1"/>
</dbReference>
<evidence type="ECO:0000256" key="8">
    <source>
        <dbReference type="HAMAP-Rule" id="MF_00011"/>
    </source>
</evidence>
<keyword evidence="3 8" id="KW-0479">Metal-binding</keyword>
<comment type="pathway">
    <text evidence="8 10">Purine metabolism; AMP biosynthesis via de novo pathway; AMP from IMP: step 1/2.</text>
</comment>
<protein>
    <recommendedName>
        <fullName evidence="8 10">Adenylosuccinate synthetase</fullName>
        <shortName evidence="8">AMPSase</shortName>
        <shortName evidence="8">AdSS</shortName>
        <ecNumber evidence="8 10">6.3.4.4</ecNumber>
    </recommendedName>
    <alternativeName>
        <fullName evidence="8">IMP--aspartate ligase</fullName>
    </alternativeName>
</protein>
<dbReference type="EMBL" id="JASAOF010000028">
    <property type="protein sequence ID" value="MDI2032350.1"/>
    <property type="molecule type" value="Genomic_DNA"/>
</dbReference>
<comment type="similarity">
    <text evidence="8 10">Belongs to the adenylosuccinate synthetase family.</text>
</comment>
<feature type="binding site" evidence="8">
    <location>
        <begin position="413"/>
        <end position="415"/>
    </location>
    <ligand>
        <name>GTP</name>
        <dbReference type="ChEBI" id="CHEBI:37565"/>
    </ligand>
</feature>
<gene>
    <name evidence="8" type="primary">purA</name>
    <name evidence="11" type="ORF">QFW96_27270</name>
</gene>
<name>A0ABT6PWF9_9PSEU</name>
<comment type="catalytic activity">
    <reaction evidence="8 10">
        <text>IMP + L-aspartate + GTP = N(6)-(1,2-dicarboxyethyl)-AMP + GDP + phosphate + 2 H(+)</text>
        <dbReference type="Rhea" id="RHEA:15753"/>
        <dbReference type="ChEBI" id="CHEBI:15378"/>
        <dbReference type="ChEBI" id="CHEBI:29991"/>
        <dbReference type="ChEBI" id="CHEBI:37565"/>
        <dbReference type="ChEBI" id="CHEBI:43474"/>
        <dbReference type="ChEBI" id="CHEBI:57567"/>
        <dbReference type="ChEBI" id="CHEBI:58053"/>
        <dbReference type="ChEBI" id="CHEBI:58189"/>
        <dbReference type="EC" id="6.3.4.4"/>
    </reaction>
</comment>
<dbReference type="InterPro" id="IPR042109">
    <property type="entry name" value="Adenylosuccinate_synth_dom1"/>
</dbReference>
<evidence type="ECO:0000256" key="2">
    <source>
        <dbReference type="ARBA" id="ARBA00022598"/>
    </source>
</evidence>
<keyword evidence="6 8" id="KW-0460">Magnesium</keyword>
<dbReference type="Gene3D" id="3.40.440.10">
    <property type="entry name" value="Adenylosuccinate Synthetase, subunit A, domain 1"/>
    <property type="match status" value="1"/>
</dbReference>
<dbReference type="PANTHER" id="PTHR11846">
    <property type="entry name" value="ADENYLOSUCCINATE SYNTHETASE"/>
    <property type="match status" value="1"/>
</dbReference>
<feature type="binding site" evidence="8">
    <location>
        <begin position="299"/>
        <end position="305"/>
    </location>
    <ligand>
        <name>substrate</name>
    </ligand>
</feature>
<evidence type="ECO:0000256" key="9">
    <source>
        <dbReference type="PROSITE-ProRule" id="PRU10134"/>
    </source>
</evidence>
<evidence type="ECO:0000256" key="3">
    <source>
        <dbReference type="ARBA" id="ARBA00022723"/>
    </source>
</evidence>
<dbReference type="NCBIfam" id="NF002223">
    <property type="entry name" value="PRK01117.1"/>
    <property type="match status" value="1"/>
</dbReference>
<evidence type="ECO:0000313" key="11">
    <source>
        <dbReference type="EMBL" id="MDI2032350.1"/>
    </source>
</evidence>
<comment type="caution">
    <text evidence="11">The sequence shown here is derived from an EMBL/GenBank/DDBJ whole genome shotgun (WGS) entry which is preliminary data.</text>
</comment>
<dbReference type="Gene3D" id="1.10.300.10">
    <property type="entry name" value="Adenylosuccinate Synthetase, subunit A, domain 2"/>
    <property type="match status" value="1"/>
</dbReference>
<dbReference type="PROSITE" id="PS00513">
    <property type="entry name" value="ADENYLOSUCCIN_SYN_2"/>
    <property type="match status" value="1"/>
</dbReference>
<feature type="binding site" evidence="8">
    <location>
        <position position="143"/>
    </location>
    <ligand>
        <name>IMP</name>
        <dbReference type="ChEBI" id="CHEBI:58053"/>
        <note>ligand shared between dimeric partners</note>
    </ligand>
</feature>
<dbReference type="SMART" id="SM00788">
    <property type="entry name" value="Adenylsucc_synt"/>
    <property type="match status" value="1"/>
</dbReference>
<keyword evidence="4 8" id="KW-0547">Nucleotide-binding</keyword>
<feature type="binding site" description="in other chain" evidence="8">
    <location>
        <begin position="13"/>
        <end position="16"/>
    </location>
    <ligand>
        <name>IMP</name>
        <dbReference type="ChEBI" id="CHEBI:58053"/>
        <note>ligand shared between dimeric partners</note>
    </ligand>
</feature>
<keyword evidence="2 8" id="KW-0436">Ligase</keyword>
<keyword evidence="8" id="KW-0963">Cytoplasm</keyword>
<dbReference type="CDD" id="cd03108">
    <property type="entry name" value="AdSS"/>
    <property type="match status" value="1"/>
</dbReference>
<dbReference type="PROSITE" id="PS01266">
    <property type="entry name" value="ADENYLOSUCCIN_SYN_1"/>
    <property type="match status" value="1"/>
</dbReference>
<evidence type="ECO:0000256" key="6">
    <source>
        <dbReference type="ARBA" id="ARBA00022842"/>
    </source>
</evidence>
<feature type="active site" description="Proton donor" evidence="8">
    <location>
        <position position="41"/>
    </location>
</feature>
<reference evidence="11 12" key="1">
    <citation type="submission" date="2023-04" db="EMBL/GenBank/DDBJ databases">
        <title>Draft genome sequence of Saccharopolyspora sp. TS4A08 isolated from sweet potato rhizospheric soil.</title>
        <authorList>
            <person name="Suksaard P."/>
            <person name="Duangmal K."/>
        </authorList>
    </citation>
    <scope>NUCLEOTIDE SEQUENCE [LARGE SCALE GENOMIC DNA]</scope>
    <source>
        <strain evidence="11 12">TS4A08</strain>
    </source>
</reference>
<dbReference type="HAMAP" id="MF_00011">
    <property type="entry name" value="Adenylosucc_synth"/>
    <property type="match status" value="1"/>
</dbReference>
<feature type="binding site" description="in other chain" evidence="8">
    <location>
        <begin position="38"/>
        <end position="41"/>
    </location>
    <ligand>
        <name>IMP</name>
        <dbReference type="ChEBI" id="CHEBI:58053"/>
        <note>ligand shared between dimeric partners</note>
    </ligand>
</feature>
<dbReference type="Pfam" id="PF00709">
    <property type="entry name" value="Adenylsucc_synt"/>
    <property type="match status" value="1"/>
</dbReference>
<dbReference type="PANTHER" id="PTHR11846:SF0">
    <property type="entry name" value="ADENYLOSUCCINATE SYNTHETASE"/>
    <property type="match status" value="1"/>
</dbReference>
<dbReference type="EC" id="6.3.4.4" evidence="8 10"/>
<feature type="binding site" description="in other chain" evidence="8">
    <location>
        <position position="303"/>
    </location>
    <ligand>
        <name>IMP</name>
        <dbReference type="ChEBI" id="CHEBI:58053"/>
        <note>ligand shared between dimeric partners</note>
    </ligand>
</feature>
<dbReference type="InterPro" id="IPR042110">
    <property type="entry name" value="Adenylosuccinate_synth_dom2"/>
</dbReference>
<evidence type="ECO:0000256" key="1">
    <source>
        <dbReference type="ARBA" id="ARBA00011738"/>
    </source>
</evidence>
<feature type="binding site" evidence="8">
    <location>
        <position position="13"/>
    </location>
    <ligand>
        <name>Mg(2+)</name>
        <dbReference type="ChEBI" id="CHEBI:18420"/>
    </ligand>
</feature>
<dbReference type="RefSeq" id="WP_281458601.1">
    <property type="nucleotide sequence ID" value="NZ_JASAOF010000028.1"/>
</dbReference>
<dbReference type="GO" id="GO:0004019">
    <property type="term" value="F:adenylosuccinate synthase activity"/>
    <property type="evidence" value="ECO:0007669"/>
    <property type="project" value="UniProtKB-EC"/>
</dbReference>
<feature type="active site" evidence="9">
    <location>
        <position position="140"/>
    </location>
</feature>
<feature type="active site" description="Proton acceptor" evidence="8">
    <location>
        <position position="13"/>
    </location>
</feature>
<sequence>MPAIVLIGAQWGDEGKGKATDLLGEQAQWVVRYQGGNNAGHTVVLPDGQDFALHLIPSGILTPGVTNVIGNGVVVDPGVLLEELAGLEERGVDTSRLLLSADAHLIMPYHVAIDRVTERYLGKKQIGTTGRGIGPCYQDKIARVGVRMQDLLDEKILRQKVEAALDIKNQILVKVYNRRAIDAEEVVDTVLEQAEKFANRISDTKLKINQALERGETVLLEGSQGTLLDVDHGTYPFVTSSNPTSGGASAGSGVGPTKISAVIGILKAYTTRVGAGPFPTELTDEAGENLRKQGGEFGVTTGRSRRTGWFDAVIARYATRVNGITDYFLTKLDVLSGLETIPICVAYDVDGERVEEMPMTQTGVHHAVPVYEEMPGWWEDLSDCRTFEDLPANARAYIERIEELSGARVSAIGVGPGRDQTIVRHTMA</sequence>
<dbReference type="InterPro" id="IPR018220">
    <property type="entry name" value="Adenylosuccin_syn_GTP-bd"/>
</dbReference>
<feature type="binding site" evidence="8">
    <location>
        <begin position="331"/>
        <end position="333"/>
    </location>
    <ligand>
        <name>GTP</name>
        <dbReference type="ChEBI" id="CHEBI:37565"/>
    </ligand>
</feature>
<comment type="function">
    <text evidence="8">Plays an important role in the de novo pathway of purine nucleotide biosynthesis. Catalyzes the first committed step in the biosynthesis of AMP from IMP.</text>
</comment>
<comment type="subcellular location">
    <subcellularLocation>
        <location evidence="8">Cytoplasm</location>
    </subcellularLocation>
</comment>
<keyword evidence="5 8" id="KW-0658">Purine biosynthesis</keyword>
<dbReference type="InterPro" id="IPR001114">
    <property type="entry name" value="Adenylosuccinate_synthetase"/>
</dbReference>
<comment type="cofactor">
    <cofactor evidence="8">
        <name>Mg(2+)</name>
        <dbReference type="ChEBI" id="CHEBI:18420"/>
    </cofactor>
    <text evidence="8">Binds 1 Mg(2+) ion per subunit.</text>
</comment>
<dbReference type="Gene3D" id="3.90.170.10">
    <property type="entry name" value="Adenylosuccinate Synthetase, subunit A, domain 3"/>
    <property type="match status" value="1"/>
</dbReference>
<feature type="binding site" evidence="8">
    <location>
        <begin position="40"/>
        <end position="42"/>
    </location>
    <ligand>
        <name>GTP</name>
        <dbReference type="ChEBI" id="CHEBI:37565"/>
    </ligand>
</feature>
<dbReference type="InterPro" id="IPR033128">
    <property type="entry name" value="Adenylosuccin_syn_Lys_AS"/>
</dbReference>
<dbReference type="InterPro" id="IPR027417">
    <property type="entry name" value="P-loop_NTPase"/>
</dbReference>
<dbReference type="SUPFAM" id="SSF52540">
    <property type="entry name" value="P-loop containing nucleoside triphosphate hydrolases"/>
    <property type="match status" value="1"/>
</dbReference>
<feature type="binding site" description="in other chain" evidence="8">
    <location>
        <position position="129"/>
    </location>
    <ligand>
        <name>IMP</name>
        <dbReference type="ChEBI" id="CHEBI:58053"/>
        <note>ligand shared between dimeric partners</note>
    </ligand>
</feature>
<feature type="binding site" description="in other chain" evidence="8">
    <location>
        <position position="239"/>
    </location>
    <ligand>
        <name>IMP</name>
        <dbReference type="ChEBI" id="CHEBI:58053"/>
        <note>ligand shared between dimeric partners</note>
    </ligand>
</feature>
<evidence type="ECO:0000256" key="4">
    <source>
        <dbReference type="ARBA" id="ARBA00022741"/>
    </source>
</evidence>
<dbReference type="Proteomes" id="UP001237595">
    <property type="component" value="Unassembled WGS sequence"/>
</dbReference>
<evidence type="ECO:0000313" key="12">
    <source>
        <dbReference type="Proteomes" id="UP001237595"/>
    </source>
</evidence>
<organism evidence="11 12">
    <name type="scientific">Saccharopolyspora ipomoeae</name>
    <dbReference type="NCBI Taxonomy" id="3042027"/>
    <lineage>
        <taxon>Bacteria</taxon>
        <taxon>Bacillati</taxon>
        <taxon>Actinomycetota</taxon>
        <taxon>Actinomycetes</taxon>
        <taxon>Pseudonocardiales</taxon>
        <taxon>Pseudonocardiaceae</taxon>
        <taxon>Saccharopolyspora</taxon>
    </lineage>
</organism>
<evidence type="ECO:0000256" key="5">
    <source>
        <dbReference type="ARBA" id="ARBA00022755"/>
    </source>
</evidence>
<keyword evidence="7 8" id="KW-0342">GTP-binding</keyword>
<feature type="binding site" evidence="8">
    <location>
        <position position="40"/>
    </location>
    <ligand>
        <name>Mg(2+)</name>
        <dbReference type="ChEBI" id="CHEBI:18420"/>
    </ligand>
</feature>